<keyword evidence="9" id="KW-0146">Chitin degradation</keyword>
<evidence type="ECO:0000256" key="7">
    <source>
        <dbReference type="ARBA" id="ARBA00022622"/>
    </source>
</evidence>
<feature type="domain" description="GH18" evidence="19">
    <location>
        <begin position="12"/>
        <end position="328"/>
    </location>
</feature>
<keyword evidence="6" id="KW-0964">Secreted</keyword>
<keyword evidence="21" id="KW-1185">Reference proteome</keyword>
<comment type="subcellular location">
    <subcellularLocation>
        <location evidence="2">Cell membrane</location>
        <topology evidence="2">Lipid-anchor</topology>
        <topology evidence="2">GPI-anchor</topology>
    </subcellularLocation>
    <subcellularLocation>
        <location evidence="3">Secreted</location>
    </subcellularLocation>
</comment>
<proteinExistence type="inferred from homology"/>
<dbReference type="InterPro" id="IPR017853">
    <property type="entry name" value="GH"/>
</dbReference>
<evidence type="ECO:0000256" key="10">
    <source>
        <dbReference type="ARBA" id="ARBA00023026"/>
    </source>
</evidence>
<sequence>MALAAAGGGSGGVLNGFFGQFSSDRLRDHCDSGIDTITLSFVTSSPENEPSGLPGTNFAGHCWSGTYTNDDGVESDLQSNCYWMKQDIPYCKARGVKILLSIGGESSLTGYSYDVGSDKNGESFADFLYGAFGPYNSHWKGPRPFDIDDTHHTSVDGFDFDIENAYDNHPYIAMIDRFRSVDPSLMITGSPQCPLLKPYAYMSEMIQAAAFDRLNIQFYNNPGCNAAPDSALLPVDDETDITNSLGLSNKFNYDDWEKVLANSDASQGAKIFIGLPASPDAAQNGYLTPEQMKYLICKYQNRPHFGGLSLWDISYGSSNVIDGKTYQDHALEGLQYGCSAVTTPTSKTSARKTKTKSKSKSKSKATTTSAMRTTLATTSAVPTTTSAHFGQDVYIQQHDRALSHCCIQRLHQEDYFSIRHGSVCLAYNLRFVMGNLTPQLRDLSQADFDLSFCYRKDFETWK</sequence>
<dbReference type="GO" id="GO:0098552">
    <property type="term" value="C:side of membrane"/>
    <property type="evidence" value="ECO:0007669"/>
    <property type="project" value="UniProtKB-KW"/>
</dbReference>
<dbReference type="OrthoDB" id="6020543at2759"/>
<dbReference type="InterPro" id="IPR001223">
    <property type="entry name" value="Glyco_hydro18_cat"/>
</dbReference>
<dbReference type="GO" id="GO:0006032">
    <property type="term" value="P:chitin catabolic process"/>
    <property type="evidence" value="ECO:0007669"/>
    <property type="project" value="UniProtKB-KW"/>
</dbReference>
<dbReference type="EC" id="3.2.1.14" evidence="4"/>
<evidence type="ECO:0000256" key="3">
    <source>
        <dbReference type="ARBA" id="ARBA00004613"/>
    </source>
</evidence>
<dbReference type="PROSITE" id="PS51910">
    <property type="entry name" value="GH18_2"/>
    <property type="match status" value="1"/>
</dbReference>
<keyword evidence="14 16" id="KW-0326">Glycosidase</keyword>
<keyword evidence="15" id="KW-0624">Polysaccharide degradation</keyword>
<dbReference type="PANTHER" id="PTHR45708:SF47">
    <property type="entry name" value="ENDOCHITINASE A"/>
    <property type="match status" value="1"/>
</dbReference>
<comment type="similarity">
    <text evidence="17">Belongs to the glycosyl hydrolase 18 family.</text>
</comment>
<keyword evidence="8 16" id="KW-0378">Hydrolase</keyword>
<evidence type="ECO:0000259" key="19">
    <source>
        <dbReference type="PROSITE" id="PS51910"/>
    </source>
</evidence>
<comment type="catalytic activity">
    <reaction evidence="1">
        <text>Random endo-hydrolysis of N-acetyl-beta-D-glucosaminide (1-&gt;4)-beta-linkages in chitin and chitodextrins.</text>
        <dbReference type="EC" id="3.2.1.14"/>
    </reaction>
</comment>
<dbReference type="GO" id="GO:0008843">
    <property type="term" value="F:endochitinase activity"/>
    <property type="evidence" value="ECO:0007669"/>
    <property type="project" value="UniProtKB-EC"/>
</dbReference>
<comment type="caution">
    <text evidence="20">The sequence shown here is derived from an EMBL/GenBank/DDBJ whole genome shotgun (WGS) entry which is preliminary data.</text>
</comment>
<gene>
    <name evidence="20" type="ORF">ESCO_004160</name>
</gene>
<keyword evidence="5" id="KW-1003">Cell membrane</keyword>
<keyword evidence="11" id="KW-0472">Membrane</keyword>
<evidence type="ECO:0000256" key="9">
    <source>
        <dbReference type="ARBA" id="ARBA00023024"/>
    </source>
</evidence>
<evidence type="ECO:0000256" key="18">
    <source>
        <dbReference type="SAM" id="MobiDB-lite"/>
    </source>
</evidence>
<dbReference type="GO" id="GO:0000272">
    <property type="term" value="P:polysaccharide catabolic process"/>
    <property type="evidence" value="ECO:0007669"/>
    <property type="project" value="UniProtKB-KW"/>
</dbReference>
<feature type="compositionally biased region" description="Basic residues" evidence="18">
    <location>
        <begin position="349"/>
        <end position="363"/>
    </location>
</feature>
<dbReference type="GO" id="GO:0005576">
    <property type="term" value="C:extracellular region"/>
    <property type="evidence" value="ECO:0007669"/>
    <property type="project" value="UniProtKB-SubCell"/>
</dbReference>
<reference evidence="20 21" key="1">
    <citation type="submission" date="2015-07" db="EMBL/GenBank/DDBJ databases">
        <title>The genome of the fungus Escovopsis weberi, a specialized disease agent of ant agriculture.</title>
        <authorList>
            <person name="de Man T.J."/>
            <person name="Stajich J.E."/>
            <person name="Kubicek C.P."/>
            <person name="Chenthamara K."/>
            <person name="Atanasova L."/>
            <person name="Druzhinina I.S."/>
            <person name="Birnbaum S."/>
            <person name="Barribeau S.M."/>
            <person name="Teiling C."/>
            <person name="Suen G."/>
            <person name="Currie C."/>
            <person name="Gerardo N.M."/>
        </authorList>
    </citation>
    <scope>NUCLEOTIDE SEQUENCE [LARGE SCALE GENOMIC DNA]</scope>
</reference>
<dbReference type="GO" id="GO:0005886">
    <property type="term" value="C:plasma membrane"/>
    <property type="evidence" value="ECO:0007669"/>
    <property type="project" value="UniProtKB-SubCell"/>
</dbReference>
<evidence type="ECO:0000256" key="17">
    <source>
        <dbReference type="RuleBase" id="RU004453"/>
    </source>
</evidence>
<accession>A0A0M8N0P6</accession>
<dbReference type="Pfam" id="PF00704">
    <property type="entry name" value="Glyco_hydro_18"/>
    <property type="match status" value="1"/>
</dbReference>
<organism evidence="20 21">
    <name type="scientific">Escovopsis weberi</name>
    <dbReference type="NCBI Taxonomy" id="150374"/>
    <lineage>
        <taxon>Eukaryota</taxon>
        <taxon>Fungi</taxon>
        <taxon>Dikarya</taxon>
        <taxon>Ascomycota</taxon>
        <taxon>Pezizomycotina</taxon>
        <taxon>Sordariomycetes</taxon>
        <taxon>Hypocreomycetidae</taxon>
        <taxon>Hypocreales</taxon>
        <taxon>Hypocreaceae</taxon>
        <taxon>Escovopsis</taxon>
    </lineage>
</organism>
<evidence type="ECO:0000256" key="16">
    <source>
        <dbReference type="RuleBase" id="RU000489"/>
    </source>
</evidence>
<evidence type="ECO:0000256" key="4">
    <source>
        <dbReference type="ARBA" id="ARBA00012729"/>
    </source>
</evidence>
<evidence type="ECO:0000256" key="1">
    <source>
        <dbReference type="ARBA" id="ARBA00000822"/>
    </source>
</evidence>
<evidence type="ECO:0000256" key="6">
    <source>
        <dbReference type="ARBA" id="ARBA00022525"/>
    </source>
</evidence>
<evidence type="ECO:0000256" key="12">
    <source>
        <dbReference type="ARBA" id="ARBA00023277"/>
    </source>
</evidence>
<dbReference type="PANTHER" id="PTHR45708">
    <property type="entry name" value="ENDOCHITINASE"/>
    <property type="match status" value="1"/>
</dbReference>
<evidence type="ECO:0000256" key="5">
    <source>
        <dbReference type="ARBA" id="ARBA00022475"/>
    </source>
</evidence>
<protein>
    <recommendedName>
        <fullName evidence="4">chitinase</fullName>
        <ecNumber evidence="4">3.2.1.14</ecNumber>
    </recommendedName>
</protein>
<name>A0A0M8N0P6_ESCWE</name>
<dbReference type="InterPro" id="IPR001579">
    <property type="entry name" value="Glyco_hydro_18_chit_AS"/>
</dbReference>
<keyword evidence="7" id="KW-0325">Glycoprotein</keyword>
<evidence type="ECO:0000256" key="2">
    <source>
        <dbReference type="ARBA" id="ARBA00004609"/>
    </source>
</evidence>
<feature type="region of interest" description="Disordered" evidence="18">
    <location>
        <begin position="343"/>
        <end position="369"/>
    </location>
</feature>
<evidence type="ECO:0000256" key="15">
    <source>
        <dbReference type="ARBA" id="ARBA00023326"/>
    </source>
</evidence>
<keyword evidence="10" id="KW-0843">Virulence</keyword>
<evidence type="ECO:0000256" key="14">
    <source>
        <dbReference type="ARBA" id="ARBA00023295"/>
    </source>
</evidence>
<evidence type="ECO:0000256" key="8">
    <source>
        <dbReference type="ARBA" id="ARBA00022801"/>
    </source>
</evidence>
<keyword evidence="7" id="KW-0336">GPI-anchor</keyword>
<dbReference type="EMBL" id="LGSR01000013">
    <property type="protein sequence ID" value="KOS20737.1"/>
    <property type="molecule type" value="Genomic_DNA"/>
</dbReference>
<dbReference type="Proteomes" id="UP000053831">
    <property type="component" value="Unassembled WGS sequence"/>
</dbReference>
<evidence type="ECO:0000256" key="11">
    <source>
        <dbReference type="ARBA" id="ARBA00023136"/>
    </source>
</evidence>
<dbReference type="PROSITE" id="PS01095">
    <property type="entry name" value="GH18_1"/>
    <property type="match status" value="1"/>
</dbReference>
<dbReference type="STRING" id="150374.A0A0M8N0P6"/>
<dbReference type="SUPFAM" id="SSF51445">
    <property type="entry name" value="(Trans)glycosidases"/>
    <property type="match status" value="1"/>
</dbReference>
<evidence type="ECO:0000313" key="20">
    <source>
        <dbReference type="EMBL" id="KOS20737.1"/>
    </source>
</evidence>
<dbReference type="AlphaFoldDB" id="A0A0M8N0P6"/>
<evidence type="ECO:0000256" key="13">
    <source>
        <dbReference type="ARBA" id="ARBA00023288"/>
    </source>
</evidence>
<keyword evidence="12" id="KW-0119">Carbohydrate metabolism</keyword>
<keyword evidence="13" id="KW-0449">Lipoprotein</keyword>
<dbReference type="Gene3D" id="3.20.20.80">
    <property type="entry name" value="Glycosidases"/>
    <property type="match status" value="1"/>
</dbReference>
<evidence type="ECO:0000313" key="21">
    <source>
        <dbReference type="Proteomes" id="UP000053831"/>
    </source>
</evidence>
<dbReference type="InterPro" id="IPR050542">
    <property type="entry name" value="Glycosyl_Hydrlase18_Chitinase"/>
</dbReference>